<gene>
    <name evidence="2" type="ORF">WJU22_04215</name>
</gene>
<feature type="transmembrane region" description="Helical" evidence="1">
    <location>
        <begin position="48"/>
        <end position="69"/>
    </location>
</feature>
<dbReference type="EMBL" id="CP150096">
    <property type="protein sequence ID" value="WZN47376.1"/>
    <property type="molecule type" value="Genomic_DNA"/>
</dbReference>
<dbReference type="InterPro" id="IPR019690">
    <property type="entry name" value="DUF2569"/>
</dbReference>
<dbReference type="Proteomes" id="UP001449657">
    <property type="component" value="Chromosome"/>
</dbReference>
<feature type="transmembrane region" description="Helical" evidence="1">
    <location>
        <begin position="160"/>
        <end position="181"/>
    </location>
</feature>
<reference evidence="2 3" key="1">
    <citation type="submission" date="2024-03" db="EMBL/GenBank/DDBJ databases">
        <title>Chitinophaga caseinilytica sp. nov., a casein hydrolysing bacterium isolated from forest soil.</title>
        <authorList>
            <person name="Lee D.S."/>
            <person name="Han D.M."/>
            <person name="Baek J.H."/>
            <person name="Choi D.G."/>
            <person name="Jeon J.H."/>
            <person name="Jeon C.O."/>
        </authorList>
    </citation>
    <scope>NUCLEOTIDE SEQUENCE [LARGE SCALE GENOMIC DNA]</scope>
    <source>
        <strain evidence="2 3">KACC 19118</strain>
    </source>
</reference>
<sequence length="215" mass="24235">MNFLQTDFLISALLIASAFVVFGLMVLRLNNTSLPPVYPTPRPIAIGGWLIVIAVLVIISLCSSFFKLFDLSIWVEGFWTVYFQDPESYLTLSLQVLDALNIVFILTFGFFSIILFFKRRDIAPKVMNYYIIISTAVSCIISLTAILAELSAIPLDGLPARLFMIQILAIIIVILITSLIVRYLRNSTRSKETFVLPHPSLVDHELPDFDLNKES</sequence>
<protein>
    <submittedName>
        <fullName evidence="2">DUF2569 family protein</fullName>
    </submittedName>
</protein>
<keyword evidence="3" id="KW-1185">Reference proteome</keyword>
<organism evidence="2 3">
    <name type="scientific">Chitinophaga caseinilytica</name>
    <dbReference type="NCBI Taxonomy" id="2267521"/>
    <lineage>
        <taxon>Bacteria</taxon>
        <taxon>Pseudomonadati</taxon>
        <taxon>Bacteroidota</taxon>
        <taxon>Chitinophagia</taxon>
        <taxon>Chitinophagales</taxon>
        <taxon>Chitinophagaceae</taxon>
        <taxon>Chitinophaga</taxon>
    </lineage>
</organism>
<name>A0ABZ2Z551_9BACT</name>
<keyword evidence="1" id="KW-1133">Transmembrane helix</keyword>
<proteinExistence type="predicted"/>
<feature type="transmembrane region" description="Helical" evidence="1">
    <location>
        <begin position="129"/>
        <end position="148"/>
    </location>
</feature>
<evidence type="ECO:0000256" key="1">
    <source>
        <dbReference type="SAM" id="Phobius"/>
    </source>
</evidence>
<dbReference type="RefSeq" id="WP_341842018.1">
    <property type="nucleotide sequence ID" value="NZ_CP149792.1"/>
</dbReference>
<evidence type="ECO:0000313" key="3">
    <source>
        <dbReference type="Proteomes" id="UP001449657"/>
    </source>
</evidence>
<dbReference type="Pfam" id="PF10754">
    <property type="entry name" value="DUF2569"/>
    <property type="match status" value="1"/>
</dbReference>
<feature type="transmembrane region" description="Helical" evidence="1">
    <location>
        <begin position="6"/>
        <end position="27"/>
    </location>
</feature>
<evidence type="ECO:0000313" key="2">
    <source>
        <dbReference type="EMBL" id="WZN47376.1"/>
    </source>
</evidence>
<keyword evidence="1" id="KW-0812">Transmembrane</keyword>
<feature type="transmembrane region" description="Helical" evidence="1">
    <location>
        <begin position="89"/>
        <end position="117"/>
    </location>
</feature>
<accession>A0ABZ2Z551</accession>
<keyword evidence="1" id="KW-0472">Membrane</keyword>